<dbReference type="InterPro" id="IPR029006">
    <property type="entry name" value="ADF-H/Gelsolin-like_dom_sf"/>
</dbReference>
<dbReference type="EMBL" id="VSRR010000410">
    <property type="protein sequence ID" value="MPC15246.1"/>
    <property type="molecule type" value="Genomic_DNA"/>
</dbReference>
<comment type="caution">
    <text evidence="6">The sequence shown here is derived from an EMBL/GenBank/DDBJ whole genome shotgun (WGS) entry which is preliminary data.</text>
</comment>
<dbReference type="PANTHER" id="PTHR11977">
    <property type="entry name" value="VILLIN"/>
    <property type="match status" value="1"/>
</dbReference>
<evidence type="ECO:0000256" key="1">
    <source>
        <dbReference type="ARBA" id="ARBA00008418"/>
    </source>
</evidence>
<name>A0A5B7D3T8_PORTR</name>
<dbReference type="CDD" id="cd11288">
    <property type="entry name" value="gelsolin_S5_like"/>
    <property type="match status" value="1"/>
</dbReference>
<dbReference type="CDD" id="cd11291">
    <property type="entry name" value="gelsolin_S6_like"/>
    <property type="match status" value="1"/>
</dbReference>
<dbReference type="CDD" id="cd11292">
    <property type="entry name" value="gelsolin_S3_like"/>
    <property type="match status" value="1"/>
</dbReference>
<dbReference type="GO" id="GO:0005737">
    <property type="term" value="C:cytoplasm"/>
    <property type="evidence" value="ECO:0007669"/>
    <property type="project" value="TreeGrafter"/>
</dbReference>
<keyword evidence="4" id="KW-0009">Actin-binding</keyword>
<organism evidence="6 7">
    <name type="scientific">Portunus trituberculatus</name>
    <name type="common">Swimming crab</name>
    <name type="synonym">Neptunus trituberculatus</name>
    <dbReference type="NCBI Taxonomy" id="210409"/>
    <lineage>
        <taxon>Eukaryota</taxon>
        <taxon>Metazoa</taxon>
        <taxon>Ecdysozoa</taxon>
        <taxon>Arthropoda</taxon>
        <taxon>Crustacea</taxon>
        <taxon>Multicrustacea</taxon>
        <taxon>Malacostraca</taxon>
        <taxon>Eumalacostraca</taxon>
        <taxon>Eucarida</taxon>
        <taxon>Decapoda</taxon>
        <taxon>Pleocyemata</taxon>
        <taxon>Brachyura</taxon>
        <taxon>Eubrachyura</taxon>
        <taxon>Portunoidea</taxon>
        <taxon>Portunidae</taxon>
        <taxon>Portuninae</taxon>
        <taxon>Portunus</taxon>
    </lineage>
</organism>
<gene>
    <name evidence="6" type="primary">GELS_1</name>
    <name evidence="6" type="ORF">E2C01_008031</name>
</gene>
<dbReference type="AlphaFoldDB" id="A0A5B7D3T8"/>
<dbReference type="PANTHER" id="PTHR11977:SF123">
    <property type="entry name" value="GELSOLIN"/>
    <property type="match status" value="1"/>
</dbReference>
<dbReference type="CDD" id="cd11289">
    <property type="entry name" value="gelsolin_S2_like"/>
    <property type="match status" value="1"/>
</dbReference>
<reference evidence="6 7" key="1">
    <citation type="submission" date="2019-05" db="EMBL/GenBank/DDBJ databases">
        <title>Another draft genome of Portunus trituberculatus and its Hox gene families provides insights of decapod evolution.</title>
        <authorList>
            <person name="Jeong J.-H."/>
            <person name="Song I."/>
            <person name="Kim S."/>
            <person name="Choi T."/>
            <person name="Kim D."/>
            <person name="Ryu S."/>
            <person name="Kim W."/>
        </authorList>
    </citation>
    <scope>NUCLEOTIDE SEQUENCE [LARGE SCALE GENOMIC DNA]</scope>
    <source>
        <tissue evidence="6">Muscle</tissue>
    </source>
</reference>
<evidence type="ECO:0000256" key="4">
    <source>
        <dbReference type="ARBA" id="ARBA00023203"/>
    </source>
</evidence>
<dbReference type="OrthoDB" id="6375767at2759"/>
<feature type="domain" description="Gelsolin-like" evidence="5">
    <location>
        <begin position="417"/>
        <end position="490"/>
    </location>
</feature>
<dbReference type="SUPFAM" id="SSF55753">
    <property type="entry name" value="Actin depolymerizing proteins"/>
    <property type="match status" value="4"/>
</dbReference>
<sequence length="523" mass="57494">MSGPSALRFKKGVRYLNGGVASGFRHVDPDAPYPARLFHVKGRRNVRVKEVELGVASMNKGDCFILDCGDQVLVYMGPASRRIERLKAITAANAIRDDDHAGKAKVVVVDESASGDEVEAFFTGLGGGSPDDVADEAAGEDDAAFERSEASVVTLYHVFEDSSGAMQTKKIGEKPLLQSMLDSGDCFLLDTGSGVYVWIGSGSSKNEKVKSMEMAAQYMEQKGYPKWRSVQRVVEKAEPAVFKSYFKTWKEPEEQVGLGRVFNERQIAASQMVVFLGGKASGFKNVHDHDTYDVDGTRLFRVRGTCDLDTRAVQVQEVAASLNSDDVYVLETPAKTYLWIGKGANEEEKAMGERVAGLVSPGRDLETLAEGEEEDGFWDSLGGKGEYQTCRDVDRPLLYPRLFHCTISPAGCLRVNEVSHFSQEDLNEDDVMVLDSGDEVYVWVGRGSDDQEKEKALEMAKNYIKTDPTERSLDTTVILRINQGEEPAAFTAIFPAWNPDLWEGLASYEDVKAHLAENNAALG</sequence>
<keyword evidence="7" id="KW-1185">Reference proteome</keyword>
<dbReference type="Pfam" id="PF00626">
    <property type="entry name" value="Gelsolin"/>
    <property type="match status" value="4"/>
</dbReference>
<feature type="domain" description="Gelsolin-like" evidence="5">
    <location>
        <begin position="315"/>
        <end position="352"/>
    </location>
</feature>
<dbReference type="GO" id="GO:0051016">
    <property type="term" value="P:barbed-end actin filament capping"/>
    <property type="evidence" value="ECO:0007669"/>
    <property type="project" value="TreeGrafter"/>
</dbReference>
<dbReference type="GO" id="GO:0051014">
    <property type="term" value="P:actin filament severing"/>
    <property type="evidence" value="ECO:0007669"/>
    <property type="project" value="TreeGrafter"/>
</dbReference>
<dbReference type="FunFam" id="3.40.20.10:FF:000001">
    <property type="entry name" value="Gelsolin"/>
    <property type="match status" value="1"/>
</dbReference>
<evidence type="ECO:0000256" key="2">
    <source>
        <dbReference type="ARBA" id="ARBA00022467"/>
    </source>
</evidence>
<dbReference type="GO" id="GO:0005546">
    <property type="term" value="F:phosphatidylinositol-4,5-bisphosphate binding"/>
    <property type="evidence" value="ECO:0007669"/>
    <property type="project" value="TreeGrafter"/>
</dbReference>
<dbReference type="PRINTS" id="PR00597">
    <property type="entry name" value="GELSOLIN"/>
</dbReference>
<keyword evidence="2" id="KW-0117">Actin capping</keyword>
<feature type="domain" description="Gelsolin-like" evidence="5">
    <location>
        <begin position="45"/>
        <end position="114"/>
    </location>
</feature>
<proteinExistence type="inferred from homology"/>
<evidence type="ECO:0000313" key="6">
    <source>
        <dbReference type="EMBL" id="MPC15246.1"/>
    </source>
</evidence>
<dbReference type="InterPro" id="IPR007123">
    <property type="entry name" value="Gelsolin-like_dom"/>
</dbReference>
<dbReference type="FunFam" id="3.40.20.10:FF:000005">
    <property type="entry name" value="Gelsolin"/>
    <property type="match status" value="1"/>
</dbReference>
<dbReference type="Gene3D" id="3.40.20.10">
    <property type="entry name" value="Severin"/>
    <property type="match status" value="4"/>
</dbReference>
<dbReference type="GO" id="GO:0008154">
    <property type="term" value="P:actin polymerization or depolymerization"/>
    <property type="evidence" value="ECO:0007669"/>
    <property type="project" value="TreeGrafter"/>
</dbReference>
<protein>
    <submittedName>
        <fullName evidence="6">Gelsolin, cytoplasmic</fullName>
    </submittedName>
</protein>
<comment type="similarity">
    <text evidence="1">Belongs to the villin/gelsolin family.</text>
</comment>
<dbReference type="SMART" id="SM00262">
    <property type="entry name" value="GEL"/>
    <property type="match status" value="4"/>
</dbReference>
<evidence type="ECO:0000259" key="5">
    <source>
        <dbReference type="Pfam" id="PF00626"/>
    </source>
</evidence>
<evidence type="ECO:0000256" key="3">
    <source>
        <dbReference type="ARBA" id="ARBA00022737"/>
    </source>
</evidence>
<dbReference type="GO" id="GO:0015629">
    <property type="term" value="C:actin cytoskeleton"/>
    <property type="evidence" value="ECO:0007669"/>
    <property type="project" value="TreeGrafter"/>
</dbReference>
<dbReference type="Proteomes" id="UP000324222">
    <property type="component" value="Unassembled WGS sequence"/>
</dbReference>
<feature type="domain" description="Gelsolin-like" evidence="5">
    <location>
        <begin position="174"/>
        <end position="242"/>
    </location>
</feature>
<evidence type="ECO:0000313" key="7">
    <source>
        <dbReference type="Proteomes" id="UP000324222"/>
    </source>
</evidence>
<accession>A0A5B7D3T8</accession>
<dbReference type="GO" id="GO:0051015">
    <property type="term" value="F:actin filament binding"/>
    <property type="evidence" value="ECO:0007669"/>
    <property type="project" value="InterPro"/>
</dbReference>
<keyword evidence="3" id="KW-0677">Repeat</keyword>
<dbReference type="InterPro" id="IPR007122">
    <property type="entry name" value="Villin/Gelsolin"/>
</dbReference>